<gene>
    <name evidence="1" type="ORF">NCTC10976_01108</name>
</gene>
<organism evidence="1 2">
    <name type="scientific">Actinobacillus pleuropneumoniae</name>
    <name type="common">Haemophilus pleuropneumoniae</name>
    <dbReference type="NCBI Taxonomy" id="715"/>
    <lineage>
        <taxon>Bacteria</taxon>
        <taxon>Pseudomonadati</taxon>
        <taxon>Pseudomonadota</taxon>
        <taxon>Gammaproteobacteria</taxon>
        <taxon>Pasteurellales</taxon>
        <taxon>Pasteurellaceae</taxon>
        <taxon>Actinobacillus</taxon>
    </lineage>
</organism>
<reference evidence="1 2" key="1">
    <citation type="submission" date="2018-12" db="EMBL/GenBank/DDBJ databases">
        <authorList>
            <consortium name="Pathogen Informatics"/>
        </authorList>
    </citation>
    <scope>NUCLEOTIDE SEQUENCE [LARGE SCALE GENOMIC DNA]</scope>
    <source>
        <strain evidence="1 2">NCTC10976</strain>
    </source>
</reference>
<accession>A0A448TZA5</accession>
<dbReference type="GeneID" id="48599128"/>
<sequence>MFNSTAPFDLKLVIEKLKPLMPTYIHHVGSTAEYRSISNLSQTGLPTPAVYVVPNSEIAHQSDIAVRQMVTVSFSVIVIVQSYQYSPDNPQLALSHPVIGKIREQLMGWIPPISGAKQTFFVRGDVLDYSNSYLAWMETYQTKMLIGKSR</sequence>
<evidence type="ECO:0000313" key="2">
    <source>
        <dbReference type="Proteomes" id="UP000275510"/>
    </source>
</evidence>
<dbReference type="Pfam" id="PF23840">
    <property type="entry name" value="Phage_tail_terminator"/>
    <property type="match status" value="1"/>
</dbReference>
<proteinExistence type="predicted"/>
<dbReference type="Proteomes" id="UP000275510">
    <property type="component" value="Chromosome"/>
</dbReference>
<dbReference type="AlphaFoldDB" id="A0A448TZA5"/>
<dbReference type="InterPro" id="IPR056912">
    <property type="entry name" value="Phage_JBD30_tail_term-like"/>
</dbReference>
<dbReference type="RefSeq" id="WP_005597521.1">
    <property type="nucleotide sequence ID" value="NZ_CBDBSX010000023.1"/>
</dbReference>
<evidence type="ECO:0000313" key="1">
    <source>
        <dbReference type="EMBL" id="VEJ17003.1"/>
    </source>
</evidence>
<dbReference type="EMBL" id="LR134515">
    <property type="protein sequence ID" value="VEJ17003.1"/>
    <property type="molecule type" value="Genomic_DNA"/>
</dbReference>
<name>A0A448TZA5_ACTPL</name>
<protein>
    <submittedName>
        <fullName evidence="1">Uncharacterized protein</fullName>
    </submittedName>
</protein>